<protein>
    <submittedName>
        <fullName evidence="2">Uncharacterized protein</fullName>
    </submittedName>
</protein>
<dbReference type="EMBL" id="CP111022">
    <property type="protein sequence ID" value="WAR19188.1"/>
    <property type="molecule type" value="Genomic_DNA"/>
</dbReference>
<accession>A0ABY7FAJ0</accession>
<evidence type="ECO:0000313" key="2">
    <source>
        <dbReference type="EMBL" id="WAR19188.1"/>
    </source>
</evidence>
<name>A0ABY7FAJ0_MYAAR</name>
<keyword evidence="1" id="KW-0472">Membrane</keyword>
<evidence type="ECO:0000313" key="3">
    <source>
        <dbReference type="Proteomes" id="UP001164746"/>
    </source>
</evidence>
<evidence type="ECO:0000256" key="1">
    <source>
        <dbReference type="SAM" id="Phobius"/>
    </source>
</evidence>
<proteinExistence type="predicted"/>
<dbReference type="Proteomes" id="UP001164746">
    <property type="component" value="Chromosome 11"/>
</dbReference>
<sequence>LFGCLLSRGSCTVSTSGHRGPHILGVFDRKKLDQAVIPPTTQIENTTTLWNNSTFLVPVCAGVVLVIIVIFIVVRRRSCHRRIKLRNRQAKECHNPLKQGIRFIEKAGPRPKDVPEIRKHAIVVW</sequence>
<keyword evidence="1" id="KW-0812">Transmembrane</keyword>
<keyword evidence="3" id="KW-1185">Reference proteome</keyword>
<organism evidence="2 3">
    <name type="scientific">Mya arenaria</name>
    <name type="common">Soft-shell clam</name>
    <dbReference type="NCBI Taxonomy" id="6604"/>
    <lineage>
        <taxon>Eukaryota</taxon>
        <taxon>Metazoa</taxon>
        <taxon>Spiralia</taxon>
        <taxon>Lophotrochozoa</taxon>
        <taxon>Mollusca</taxon>
        <taxon>Bivalvia</taxon>
        <taxon>Autobranchia</taxon>
        <taxon>Heteroconchia</taxon>
        <taxon>Euheterodonta</taxon>
        <taxon>Imparidentia</taxon>
        <taxon>Neoheterodontei</taxon>
        <taxon>Myida</taxon>
        <taxon>Myoidea</taxon>
        <taxon>Myidae</taxon>
        <taxon>Mya</taxon>
    </lineage>
</organism>
<keyword evidence="1" id="KW-1133">Transmembrane helix</keyword>
<reference evidence="2" key="1">
    <citation type="submission" date="2022-11" db="EMBL/GenBank/DDBJ databases">
        <title>Centuries of genome instability and evolution in soft-shell clam transmissible cancer (bioRxiv).</title>
        <authorList>
            <person name="Hart S.F.M."/>
            <person name="Yonemitsu M.A."/>
            <person name="Giersch R.M."/>
            <person name="Beal B.F."/>
            <person name="Arriagada G."/>
            <person name="Davis B.W."/>
            <person name="Ostrander E.A."/>
            <person name="Goff S.P."/>
            <person name="Metzger M.J."/>
        </authorList>
    </citation>
    <scope>NUCLEOTIDE SEQUENCE</scope>
    <source>
        <strain evidence="2">MELC-2E11</strain>
        <tissue evidence="2">Siphon/mantle</tissue>
    </source>
</reference>
<feature type="non-terminal residue" evidence="2">
    <location>
        <position position="1"/>
    </location>
</feature>
<gene>
    <name evidence="2" type="ORF">MAR_001026</name>
</gene>
<feature type="transmembrane region" description="Helical" evidence="1">
    <location>
        <begin position="55"/>
        <end position="74"/>
    </location>
</feature>